<feature type="compositionally biased region" description="Low complexity" evidence="1">
    <location>
        <begin position="459"/>
        <end position="469"/>
    </location>
</feature>
<organism evidence="3 4">
    <name type="scientific">Polychaeton citri CBS 116435</name>
    <dbReference type="NCBI Taxonomy" id="1314669"/>
    <lineage>
        <taxon>Eukaryota</taxon>
        <taxon>Fungi</taxon>
        <taxon>Dikarya</taxon>
        <taxon>Ascomycota</taxon>
        <taxon>Pezizomycotina</taxon>
        <taxon>Dothideomycetes</taxon>
        <taxon>Dothideomycetidae</taxon>
        <taxon>Capnodiales</taxon>
        <taxon>Capnodiaceae</taxon>
        <taxon>Polychaeton</taxon>
    </lineage>
</organism>
<reference evidence="3" key="1">
    <citation type="journal article" date="2020" name="Stud. Mycol.">
        <title>101 Dothideomycetes genomes: a test case for predicting lifestyles and emergence of pathogens.</title>
        <authorList>
            <person name="Haridas S."/>
            <person name="Albert R."/>
            <person name="Binder M."/>
            <person name="Bloem J."/>
            <person name="Labutti K."/>
            <person name="Salamov A."/>
            <person name="Andreopoulos B."/>
            <person name="Baker S."/>
            <person name="Barry K."/>
            <person name="Bills G."/>
            <person name="Bluhm B."/>
            <person name="Cannon C."/>
            <person name="Castanera R."/>
            <person name="Culley D."/>
            <person name="Daum C."/>
            <person name="Ezra D."/>
            <person name="Gonzalez J."/>
            <person name="Henrissat B."/>
            <person name="Kuo A."/>
            <person name="Liang C."/>
            <person name="Lipzen A."/>
            <person name="Lutzoni F."/>
            <person name="Magnuson J."/>
            <person name="Mondo S."/>
            <person name="Nolan M."/>
            <person name="Ohm R."/>
            <person name="Pangilinan J."/>
            <person name="Park H.-J."/>
            <person name="Ramirez L."/>
            <person name="Alfaro M."/>
            <person name="Sun H."/>
            <person name="Tritt A."/>
            <person name="Yoshinaga Y."/>
            <person name="Zwiers L.-H."/>
            <person name="Turgeon B."/>
            <person name="Goodwin S."/>
            <person name="Spatafora J."/>
            <person name="Crous P."/>
            <person name="Grigoriev I."/>
        </authorList>
    </citation>
    <scope>NUCLEOTIDE SEQUENCE</scope>
    <source>
        <strain evidence="3">CBS 116435</strain>
    </source>
</reference>
<dbReference type="OrthoDB" id="418169at2759"/>
<keyword evidence="4" id="KW-1185">Reference proteome</keyword>
<feature type="region of interest" description="Disordered" evidence="1">
    <location>
        <begin position="457"/>
        <end position="599"/>
    </location>
</feature>
<evidence type="ECO:0000313" key="4">
    <source>
        <dbReference type="Proteomes" id="UP000799441"/>
    </source>
</evidence>
<name>A0A9P4QJ75_9PEZI</name>
<feature type="compositionally biased region" description="Polar residues" evidence="1">
    <location>
        <begin position="522"/>
        <end position="535"/>
    </location>
</feature>
<protein>
    <recommendedName>
        <fullName evidence="2">DUF2415 domain-containing protein</fullName>
    </recommendedName>
</protein>
<dbReference type="SUPFAM" id="SSF50978">
    <property type="entry name" value="WD40 repeat-like"/>
    <property type="match status" value="1"/>
</dbReference>
<gene>
    <name evidence="3" type="ORF">K431DRAFT_54629</name>
</gene>
<dbReference type="AlphaFoldDB" id="A0A9P4QJ75"/>
<comment type="caution">
    <text evidence="3">The sequence shown here is derived from an EMBL/GenBank/DDBJ whole genome shotgun (WGS) entry which is preliminary data.</text>
</comment>
<feature type="region of interest" description="Disordered" evidence="1">
    <location>
        <begin position="383"/>
        <end position="415"/>
    </location>
</feature>
<accession>A0A9P4QJ75</accession>
<dbReference type="InterPro" id="IPR015943">
    <property type="entry name" value="WD40/YVTN_repeat-like_dom_sf"/>
</dbReference>
<proteinExistence type="predicted"/>
<evidence type="ECO:0000259" key="2">
    <source>
        <dbReference type="Pfam" id="PF10313"/>
    </source>
</evidence>
<evidence type="ECO:0000256" key="1">
    <source>
        <dbReference type="SAM" id="MobiDB-lite"/>
    </source>
</evidence>
<feature type="compositionally biased region" description="Low complexity" evidence="1">
    <location>
        <begin position="630"/>
        <end position="641"/>
    </location>
</feature>
<feature type="region of interest" description="Disordered" evidence="1">
    <location>
        <begin position="620"/>
        <end position="643"/>
    </location>
</feature>
<feature type="compositionally biased region" description="Low complexity" evidence="1">
    <location>
        <begin position="554"/>
        <end position="590"/>
    </location>
</feature>
<dbReference type="Pfam" id="PF10313">
    <property type="entry name" value="DUF2415"/>
    <property type="match status" value="1"/>
</dbReference>
<feature type="compositionally biased region" description="Polar residues" evidence="1">
    <location>
        <begin position="470"/>
        <end position="485"/>
    </location>
</feature>
<dbReference type="PANTHER" id="PTHR43991:SF9">
    <property type="entry name" value="DUF2415 DOMAIN-CONTAINING PROTEIN"/>
    <property type="match status" value="1"/>
</dbReference>
<sequence length="774" mass="84722">MAIDQIPYKEADHFARAQKSFYPVTIPVSHWQLRHYISNPEPDLLYYASGHDIYCLNTATRKRRHIITLPFEARCTASGYGWICVGGEDDERIGDEIVNSISIHRIQDESAHLDDIVAVLTNNDHTVRVYSLPQALETAVLDLPFPINHATVSPDGEMLVAVGDFNEAYFYSREIKGDVPQIPKPHNRLTSMNVEWVLTNVVGLHASSPELTSGYFTTAWSPNGKLCAIGSEGGYITIFDVDILVGPDLYDEDPIVMVVPSTRPDLPQPHPGAVRTLMFSPDPWDLLIWAEDQGRICIGDLRNGLKSRQVINLEPKDETLDKVECEVTPVDNGSIFADQRIPGDSESLHELEADFVRRNGPISDAVDAANFSNEYFAARRRQRLARQDAAQSRSSPDTLSSRRPGVLQDDVPQGFTSHEQLVLDALRTTRQRIEARTPPGQIPRSVNYTSSELFNHGVASNSNRSSAASTPNIGSSSARPTNDILSSVRDELPQLARTNATPPSRLDEGERDSNTLPPLRTHTGNADLPTTSSFSVRVAEGSRLPRRRASVMLSPPTSNPSSASTAAASNMPNAPIASATGRASTATTIADEVDDEENPWRTIEDAMHLARGPLFESAGRAPASISTLPGSSSNANTASSGLPTESALQAEVAAQRARNRSLAQQRERYRNRLLGEAQAQSSTATALRQELRRATELPAAFAGGFQEGYEALMRRQTRPGAGLVARFAGEVGTRTAGLAMSQDGRRLWAACEEGIFEIDMNLKSRMFWPGLDLR</sequence>
<dbReference type="EMBL" id="MU003766">
    <property type="protein sequence ID" value="KAF2725886.1"/>
    <property type="molecule type" value="Genomic_DNA"/>
</dbReference>
<feature type="domain" description="DUF2415" evidence="2">
    <location>
        <begin position="272"/>
        <end position="311"/>
    </location>
</feature>
<evidence type="ECO:0000313" key="3">
    <source>
        <dbReference type="EMBL" id="KAF2725886.1"/>
    </source>
</evidence>
<dbReference type="Gene3D" id="2.130.10.10">
    <property type="entry name" value="YVTN repeat-like/Quinoprotein amine dehydrogenase"/>
    <property type="match status" value="1"/>
</dbReference>
<dbReference type="InterPro" id="IPR019417">
    <property type="entry name" value="DUF2415"/>
</dbReference>
<dbReference type="InterPro" id="IPR036322">
    <property type="entry name" value="WD40_repeat_dom_sf"/>
</dbReference>
<dbReference type="PANTHER" id="PTHR43991">
    <property type="entry name" value="WD REPEAT PROTEIN (AFU_ORTHOLOGUE AFUA_8G05640)-RELATED"/>
    <property type="match status" value="1"/>
</dbReference>
<dbReference type="Proteomes" id="UP000799441">
    <property type="component" value="Unassembled WGS sequence"/>
</dbReference>